<accession>A0A8D8LP00</accession>
<evidence type="ECO:0000256" key="1">
    <source>
        <dbReference type="SAM" id="Phobius"/>
    </source>
</evidence>
<dbReference type="AlphaFoldDB" id="A0A8D8LP00"/>
<dbReference type="EMBL" id="HBUF01029282">
    <property type="protein sequence ID" value="CAG6614069.1"/>
    <property type="molecule type" value="Transcribed_RNA"/>
</dbReference>
<sequence>MRILPLHAMVFFTSSTNKRPAFYFVQYPGTISKGVPVPVVYPVSVFGYYSGYFSFPPPPIRIFIKCIFWLLFFTFTYPQFVTLLGRQDFFCNLTTRICPHQYLYLYKIVPVHKTVRVRGYV</sequence>
<keyword evidence="1" id="KW-1133">Transmembrane helix</keyword>
<reference evidence="2" key="1">
    <citation type="submission" date="2021-05" db="EMBL/GenBank/DDBJ databases">
        <authorList>
            <person name="Alioto T."/>
            <person name="Alioto T."/>
            <person name="Gomez Garrido J."/>
        </authorList>
    </citation>
    <scope>NUCLEOTIDE SEQUENCE</scope>
</reference>
<keyword evidence="1" id="KW-0812">Transmembrane</keyword>
<protein>
    <submittedName>
        <fullName evidence="2">Uncharacterized protein</fullName>
    </submittedName>
</protein>
<keyword evidence="1" id="KW-0472">Membrane</keyword>
<evidence type="ECO:0000313" key="2">
    <source>
        <dbReference type="EMBL" id="CAG6614069.1"/>
    </source>
</evidence>
<name>A0A8D8LP00_9HEMI</name>
<feature type="transmembrane region" description="Helical" evidence="1">
    <location>
        <begin position="62"/>
        <end position="80"/>
    </location>
</feature>
<proteinExistence type="predicted"/>
<organism evidence="2">
    <name type="scientific">Cacopsylla melanoneura</name>
    <dbReference type="NCBI Taxonomy" id="428564"/>
    <lineage>
        <taxon>Eukaryota</taxon>
        <taxon>Metazoa</taxon>
        <taxon>Ecdysozoa</taxon>
        <taxon>Arthropoda</taxon>
        <taxon>Hexapoda</taxon>
        <taxon>Insecta</taxon>
        <taxon>Pterygota</taxon>
        <taxon>Neoptera</taxon>
        <taxon>Paraneoptera</taxon>
        <taxon>Hemiptera</taxon>
        <taxon>Sternorrhyncha</taxon>
        <taxon>Psylloidea</taxon>
        <taxon>Psyllidae</taxon>
        <taxon>Psyllinae</taxon>
        <taxon>Cacopsylla</taxon>
    </lineage>
</organism>